<dbReference type="AlphaFoldDB" id="A0A521EQC1"/>
<evidence type="ECO:0000313" key="1">
    <source>
        <dbReference type="EMBL" id="SMO86133.1"/>
    </source>
</evidence>
<keyword evidence="2" id="KW-1185">Reference proteome</keyword>
<dbReference type="RefSeq" id="WP_185958691.1">
    <property type="nucleotide sequence ID" value="NZ_FXTK01000014.1"/>
</dbReference>
<proteinExistence type="predicted"/>
<organism evidence="1 2">
    <name type="scientific">Paracoccus laeviglucosivorans</name>
    <dbReference type="NCBI Taxonomy" id="1197861"/>
    <lineage>
        <taxon>Bacteria</taxon>
        <taxon>Pseudomonadati</taxon>
        <taxon>Pseudomonadota</taxon>
        <taxon>Alphaproteobacteria</taxon>
        <taxon>Rhodobacterales</taxon>
        <taxon>Paracoccaceae</taxon>
        <taxon>Paracoccus</taxon>
    </lineage>
</organism>
<name>A0A521EQC1_9RHOB</name>
<sequence length="58" mass="6631">MKVSTKFAEFRPAIAADDWERILEALRIYSHHKDYRALYETLAAEPAVAIRAPDANLN</sequence>
<gene>
    <name evidence="1" type="ORF">SAMN06265221_114102</name>
</gene>
<protein>
    <submittedName>
        <fullName evidence="1">Uncharacterized protein</fullName>
    </submittedName>
</protein>
<dbReference type="EMBL" id="FXTK01000014">
    <property type="protein sequence ID" value="SMO86133.1"/>
    <property type="molecule type" value="Genomic_DNA"/>
</dbReference>
<dbReference type="Proteomes" id="UP000319014">
    <property type="component" value="Unassembled WGS sequence"/>
</dbReference>
<reference evidence="1 2" key="1">
    <citation type="submission" date="2017-05" db="EMBL/GenBank/DDBJ databases">
        <authorList>
            <person name="Varghese N."/>
            <person name="Submissions S."/>
        </authorList>
    </citation>
    <scope>NUCLEOTIDE SEQUENCE [LARGE SCALE GENOMIC DNA]</scope>
    <source>
        <strain evidence="1 2">DSM 100094</strain>
    </source>
</reference>
<evidence type="ECO:0000313" key="2">
    <source>
        <dbReference type="Proteomes" id="UP000319014"/>
    </source>
</evidence>
<accession>A0A521EQC1</accession>